<dbReference type="InterPro" id="IPR051013">
    <property type="entry name" value="MBL_superfamily_lactonases"/>
</dbReference>
<dbReference type="Proteomes" id="UP001501444">
    <property type="component" value="Unassembled WGS sequence"/>
</dbReference>
<comment type="caution">
    <text evidence="6">The sequence shown here is derived from an EMBL/GenBank/DDBJ whole genome shotgun (WGS) entry which is preliminary data.</text>
</comment>
<keyword evidence="4" id="KW-0862">Zinc</keyword>
<dbReference type="InterPro" id="IPR001279">
    <property type="entry name" value="Metallo-B-lactamas"/>
</dbReference>
<evidence type="ECO:0000259" key="5">
    <source>
        <dbReference type="SMART" id="SM00849"/>
    </source>
</evidence>
<keyword evidence="2" id="KW-0479">Metal-binding</keyword>
<feature type="domain" description="Metallo-beta-lactamase" evidence="5">
    <location>
        <begin position="58"/>
        <end position="281"/>
    </location>
</feature>
<dbReference type="CDD" id="cd16277">
    <property type="entry name" value="metallo-hydrolase-like_MBL-fold"/>
    <property type="match status" value="1"/>
</dbReference>
<evidence type="ECO:0000313" key="7">
    <source>
        <dbReference type="Proteomes" id="UP001501444"/>
    </source>
</evidence>
<comment type="similarity">
    <text evidence="1">Belongs to the metallo-beta-lactamase superfamily.</text>
</comment>
<accession>A0ABN3GR18</accession>
<dbReference type="PANTHER" id="PTHR42978">
    <property type="entry name" value="QUORUM-QUENCHING LACTONASE YTNP-RELATED-RELATED"/>
    <property type="match status" value="1"/>
</dbReference>
<evidence type="ECO:0000313" key="6">
    <source>
        <dbReference type="EMBL" id="GAA2358803.1"/>
    </source>
</evidence>
<organism evidence="6 7">
    <name type="scientific">Dactylosporangium salmoneum</name>
    <dbReference type="NCBI Taxonomy" id="53361"/>
    <lineage>
        <taxon>Bacteria</taxon>
        <taxon>Bacillati</taxon>
        <taxon>Actinomycetota</taxon>
        <taxon>Actinomycetes</taxon>
        <taxon>Micromonosporales</taxon>
        <taxon>Micromonosporaceae</taxon>
        <taxon>Dactylosporangium</taxon>
    </lineage>
</organism>
<keyword evidence="3" id="KW-0378">Hydrolase</keyword>
<dbReference type="PANTHER" id="PTHR42978:SF6">
    <property type="entry name" value="QUORUM-QUENCHING LACTONASE YTNP-RELATED"/>
    <property type="match status" value="1"/>
</dbReference>
<name>A0ABN3GR18_9ACTN</name>
<evidence type="ECO:0000256" key="2">
    <source>
        <dbReference type="ARBA" id="ARBA00022723"/>
    </source>
</evidence>
<dbReference type="Pfam" id="PF00753">
    <property type="entry name" value="Lactamase_B"/>
    <property type="match status" value="1"/>
</dbReference>
<dbReference type="EMBL" id="BAAARV010000046">
    <property type="protein sequence ID" value="GAA2358803.1"/>
    <property type="molecule type" value="Genomic_DNA"/>
</dbReference>
<reference evidence="6 7" key="1">
    <citation type="journal article" date="2019" name="Int. J. Syst. Evol. Microbiol.">
        <title>The Global Catalogue of Microorganisms (GCM) 10K type strain sequencing project: providing services to taxonomists for standard genome sequencing and annotation.</title>
        <authorList>
            <consortium name="The Broad Institute Genomics Platform"/>
            <consortium name="The Broad Institute Genome Sequencing Center for Infectious Disease"/>
            <person name="Wu L."/>
            <person name="Ma J."/>
        </authorList>
    </citation>
    <scope>NUCLEOTIDE SEQUENCE [LARGE SCALE GENOMIC DNA]</scope>
    <source>
        <strain evidence="6 7">JCM 3272</strain>
    </source>
</reference>
<dbReference type="Gene3D" id="3.60.15.10">
    <property type="entry name" value="Ribonuclease Z/Hydroxyacylglutathione hydrolase-like"/>
    <property type="match status" value="1"/>
</dbReference>
<protein>
    <submittedName>
        <fullName evidence="6">MBL fold metallo-hydrolase</fullName>
    </submittedName>
</protein>
<dbReference type="SUPFAM" id="SSF56281">
    <property type="entry name" value="Metallo-hydrolase/oxidoreductase"/>
    <property type="match status" value="1"/>
</dbReference>
<evidence type="ECO:0000256" key="4">
    <source>
        <dbReference type="ARBA" id="ARBA00022833"/>
    </source>
</evidence>
<dbReference type="RefSeq" id="WP_344615198.1">
    <property type="nucleotide sequence ID" value="NZ_BAAARV010000046.1"/>
</dbReference>
<dbReference type="InterPro" id="IPR036866">
    <property type="entry name" value="RibonucZ/Hydroxyglut_hydro"/>
</dbReference>
<evidence type="ECO:0000256" key="1">
    <source>
        <dbReference type="ARBA" id="ARBA00007749"/>
    </source>
</evidence>
<evidence type="ECO:0000256" key="3">
    <source>
        <dbReference type="ARBA" id="ARBA00022801"/>
    </source>
</evidence>
<sequence>MDRVLIGAVEITRVVELQGLSRTVDEIFPDTPADTWRANTSWLAPDFWDPGTRAFRAFVQTWVLRYEGRTVLVDTGIGNGRDRPQFPRFANLHTDYLDRLAAAGVRPQDVDLVVNTHIHADHVGWNTHLVEGSWTPTFPNASYVVARADYEYFHPDSVIYTRAPRTEDERRQLECHRLLFADSIAPIEQAGQLRLWQDGHRIDGVLRLEAAPGHTPGSAVVWLETPDARAVFVGDLVHSPVQFLHADERCSFDVDPQQARTSRRRILDAAAGSGAIVFPAHFGGHGAARIGQGRGDEDFVVQQWVDLPSR</sequence>
<dbReference type="SMART" id="SM00849">
    <property type="entry name" value="Lactamase_B"/>
    <property type="match status" value="1"/>
</dbReference>
<proteinExistence type="inferred from homology"/>
<keyword evidence="7" id="KW-1185">Reference proteome</keyword>
<gene>
    <name evidence="6" type="ORF">GCM10010170_052830</name>
</gene>